<organism evidence="1 2">
    <name type="scientific">Anaeroglobus geminatus F0357</name>
    <dbReference type="NCBI Taxonomy" id="861450"/>
    <lineage>
        <taxon>Bacteria</taxon>
        <taxon>Bacillati</taxon>
        <taxon>Bacillota</taxon>
        <taxon>Negativicutes</taxon>
        <taxon>Veillonellales</taxon>
        <taxon>Veillonellaceae</taxon>
        <taxon>Anaeroglobus</taxon>
    </lineage>
</organism>
<dbReference type="Proteomes" id="UP000005481">
    <property type="component" value="Unassembled WGS sequence"/>
</dbReference>
<keyword evidence="2" id="KW-1185">Reference proteome</keyword>
<sequence length="40" mass="4972">MYYHIFLYFSNCVKRISMIKSNHRYTLILFTEGVIMYEVF</sequence>
<name>G9YF90_9FIRM</name>
<comment type="caution">
    <text evidence="1">The sequence shown here is derived from an EMBL/GenBank/DDBJ whole genome shotgun (WGS) entry which is preliminary data.</text>
</comment>
<accession>G9YF90</accession>
<reference evidence="1 2" key="1">
    <citation type="submission" date="2011-08" db="EMBL/GenBank/DDBJ databases">
        <authorList>
            <person name="Weinstock G."/>
            <person name="Sodergren E."/>
            <person name="Clifton S."/>
            <person name="Fulton L."/>
            <person name="Fulton B."/>
            <person name="Courtney L."/>
            <person name="Fronick C."/>
            <person name="Harrison M."/>
            <person name="Strong C."/>
            <person name="Farmer C."/>
            <person name="Delahaunty K."/>
            <person name="Markovic C."/>
            <person name="Hall O."/>
            <person name="Minx P."/>
            <person name="Tomlinson C."/>
            <person name="Mitreva M."/>
            <person name="Hou S."/>
            <person name="Chen J."/>
            <person name="Wollam A."/>
            <person name="Pepin K.H."/>
            <person name="Johnson M."/>
            <person name="Bhonagiri V."/>
            <person name="Zhang X."/>
            <person name="Suruliraj S."/>
            <person name="Warren W."/>
            <person name="Chinwalla A."/>
            <person name="Mardis E.R."/>
            <person name="Wilson R.K."/>
        </authorList>
    </citation>
    <scope>NUCLEOTIDE SEQUENCE [LARGE SCALE GENOMIC DNA]</scope>
    <source>
        <strain evidence="1 2">F0357</strain>
    </source>
</reference>
<dbReference type="AlphaFoldDB" id="G9YF90"/>
<gene>
    <name evidence="1" type="ORF">HMPREF0080_00301</name>
</gene>
<evidence type="ECO:0000313" key="1">
    <source>
        <dbReference type="EMBL" id="EHM43258.1"/>
    </source>
</evidence>
<dbReference type="HOGENOM" id="CLU_3283951_0_0_9"/>
<proteinExistence type="predicted"/>
<evidence type="ECO:0000313" key="2">
    <source>
        <dbReference type="Proteomes" id="UP000005481"/>
    </source>
</evidence>
<dbReference type="EMBL" id="AGCJ01000010">
    <property type="protein sequence ID" value="EHM43258.1"/>
    <property type="molecule type" value="Genomic_DNA"/>
</dbReference>
<protein>
    <submittedName>
        <fullName evidence="1">Uncharacterized protein</fullName>
    </submittedName>
</protein>